<reference evidence="1" key="3">
    <citation type="submission" date="2022-06" db="EMBL/GenBank/DDBJ databases">
        <title>Resources to Facilitate Use of the Altered Schaedler Flora (ASF) Mouse Model to Study Microbiome Function.</title>
        <authorList>
            <person name="Proctor A."/>
            <person name="Parvinroo S."/>
            <person name="Richie T."/>
            <person name="Jia X."/>
            <person name="Lee S.T.M."/>
            <person name="Karp P.D."/>
            <person name="Paley S."/>
            <person name="Kostic A.D."/>
            <person name="Pierre J.F."/>
            <person name="Wannemuehler M.J."/>
            <person name="Phillips G.J."/>
        </authorList>
    </citation>
    <scope>NUCLEOTIDE SEQUENCE</scope>
    <source>
        <strain evidence="1">ASF457</strain>
    </source>
</reference>
<dbReference type="eggNOG" id="COG3103">
    <property type="taxonomic scope" value="Bacteria"/>
</dbReference>
<protein>
    <submittedName>
        <fullName evidence="1">Uncharacterized protein</fullName>
    </submittedName>
</protein>
<sequence length="303" mass="34213">MYKTVLILIITVCFSSYVFAQAAVNGAVNTNANAAANEQFAPNEEADNPDEAGAGMPNIGISEEKQIVEVVEGVGHIPYNRVPFCAAPSLKSRILRYSSGAEKVILIGETDDWYRVIMYNNEEAYIQKKYVRTTKLFMDETVAKNQMNKTISIELEDLLNKFDDTLENSSYAKKYQIRPIFELVDAKNIKNNVTLVFHYACADLQGRPIPSYNDNDLYAYMQQLLDLILGRLVLTNAESLNIVIKIPTYDEIGNVVDFEKEYANIVLTPNKVNIEKIRKENVSLLSLAECNILVKDLFKVFPK</sequence>
<proteinExistence type="predicted"/>
<dbReference type="EMBL" id="CP097562">
    <property type="protein sequence ID" value="USF23773.1"/>
    <property type="molecule type" value="Genomic_DNA"/>
</dbReference>
<name>V2QDH4_9BACT</name>
<dbReference type="Gene3D" id="2.30.30.40">
    <property type="entry name" value="SH3 Domains"/>
    <property type="match status" value="1"/>
</dbReference>
<gene>
    <name evidence="1" type="ORF">N508_000840</name>
</gene>
<reference evidence="1" key="1">
    <citation type="journal article" date="2014" name="Genome Announc.">
        <title>Draft genome sequences of the altered schaedler flora, a defined bacterial community from gnotobiotic mice.</title>
        <authorList>
            <person name="Wannemuehler M.J."/>
            <person name="Overstreet A.M."/>
            <person name="Ward D.V."/>
            <person name="Phillips G.J."/>
        </authorList>
    </citation>
    <scope>NUCLEOTIDE SEQUENCE</scope>
    <source>
        <strain evidence="1">ASF457</strain>
    </source>
</reference>
<accession>V2QDH4</accession>
<reference evidence="1" key="2">
    <citation type="submission" date="2022-05" db="EMBL/GenBank/DDBJ databases">
        <authorList>
            <person name="Proctor A.L."/>
            <person name="Phillips G.J."/>
            <person name="Wannemuehler M.J."/>
        </authorList>
    </citation>
    <scope>NUCLEOTIDE SEQUENCE</scope>
    <source>
        <strain evidence="1">ASF457</strain>
    </source>
</reference>
<dbReference type="Proteomes" id="UP000017429">
    <property type="component" value="Chromosome"/>
</dbReference>
<evidence type="ECO:0000313" key="1">
    <source>
        <dbReference type="EMBL" id="USF23773.1"/>
    </source>
</evidence>
<dbReference type="RefSeq" id="WP_023275145.1">
    <property type="nucleotide sequence ID" value="NZ_CP097562.1"/>
</dbReference>
<dbReference type="KEGG" id="msch:N508_000840"/>
<keyword evidence="2" id="KW-1185">Reference proteome</keyword>
<evidence type="ECO:0000313" key="2">
    <source>
        <dbReference type="Proteomes" id="UP000017429"/>
    </source>
</evidence>
<organism evidence="1 2">
    <name type="scientific">Mucispirillum schaedleri ASF457</name>
    <dbReference type="NCBI Taxonomy" id="1379858"/>
    <lineage>
        <taxon>Bacteria</taxon>
        <taxon>Pseudomonadati</taxon>
        <taxon>Deferribacterota</taxon>
        <taxon>Deferribacteres</taxon>
        <taxon>Deferribacterales</taxon>
        <taxon>Mucispirillaceae</taxon>
        <taxon>Mucispirillum</taxon>
    </lineage>
</organism>
<dbReference type="AlphaFoldDB" id="V2QDH4"/>